<comment type="caution">
    <text evidence="6">The sequence shown here is derived from an EMBL/GenBank/DDBJ whole genome shotgun (WGS) entry which is preliminary data.</text>
</comment>
<dbReference type="EMBL" id="PDJC01000001">
    <property type="protein sequence ID" value="PFG16338.1"/>
    <property type="molecule type" value="Genomic_DNA"/>
</dbReference>
<dbReference type="SUPFAM" id="SSF51230">
    <property type="entry name" value="Single hybrid motif"/>
    <property type="match status" value="1"/>
</dbReference>
<name>A0A2A9CPS5_9ACTN</name>
<dbReference type="InterPro" id="IPR011053">
    <property type="entry name" value="Single_hybrid_motif"/>
</dbReference>
<dbReference type="InterPro" id="IPR016036">
    <property type="entry name" value="Malonyl_transacylase_ACP-bd"/>
</dbReference>
<dbReference type="SUPFAM" id="SSF52151">
    <property type="entry name" value="FabD/lysophospholipase-like"/>
    <property type="match status" value="1"/>
</dbReference>
<gene>
    <name evidence="6" type="ORF">ATK74_0873</name>
</gene>
<sequence>MLAASAALLYRHSCGVLAIVAPGQGAQTPGFLGPWLEERRFADRLNWLSTVAGIDLAHYGTQADAETIRDTAIAQPLLVAAGLLTALELFPQPTDGFRRTGVAAGHSVGEITAAAAVGVLSAEQAMVFVRERGAQMAAASAVRPTSMMAVIGGDPDEVQAAIAAAGLTAANNNGSGQVVAAGTVEQLADLQANPPAKARLIQLSVAGAFHTVHMEPAVAHLERLSRAITTHDPRTRLLSNADGQVVQSGREYLARLVKQVANPVRWDLCLATMAEIGVTGLLELPPAGTLTGIAKRNLKGIELFSLNTPDQLADAQDFVARHGDAGWANPLASTPSWRMLVSPIKGEFTKASGIETGQALAAGTVIGTAANLRDSVEVRATHDGIVTEWLVEDGDPVAPGQPLIRLYPATEAGAAQ</sequence>
<dbReference type="InterPro" id="IPR050858">
    <property type="entry name" value="Mal-CoA-ACP_Trans/PKS_FabD"/>
</dbReference>
<dbReference type="Pfam" id="PF00698">
    <property type="entry name" value="Acyl_transf_1"/>
    <property type="match status" value="1"/>
</dbReference>
<keyword evidence="3" id="KW-0012">Acyltransferase</keyword>
<dbReference type="GO" id="GO:0005829">
    <property type="term" value="C:cytosol"/>
    <property type="evidence" value="ECO:0007669"/>
    <property type="project" value="TreeGrafter"/>
</dbReference>
<dbReference type="Gene3D" id="2.40.50.100">
    <property type="match status" value="1"/>
</dbReference>
<dbReference type="PANTHER" id="PTHR42681">
    <property type="entry name" value="MALONYL-COA-ACYL CARRIER PROTEIN TRANSACYLASE, MITOCHONDRIAL"/>
    <property type="match status" value="1"/>
</dbReference>
<dbReference type="GO" id="GO:0006633">
    <property type="term" value="P:fatty acid biosynthetic process"/>
    <property type="evidence" value="ECO:0007669"/>
    <property type="project" value="TreeGrafter"/>
</dbReference>
<evidence type="ECO:0000313" key="6">
    <source>
        <dbReference type="EMBL" id="PFG16338.1"/>
    </source>
</evidence>
<dbReference type="Proteomes" id="UP000226079">
    <property type="component" value="Unassembled WGS sequence"/>
</dbReference>
<comment type="catalytic activity">
    <reaction evidence="4">
        <text>holo-[ACP] + malonyl-CoA = malonyl-[ACP] + CoA</text>
        <dbReference type="Rhea" id="RHEA:41792"/>
        <dbReference type="Rhea" id="RHEA-COMP:9623"/>
        <dbReference type="Rhea" id="RHEA-COMP:9685"/>
        <dbReference type="ChEBI" id="CHEBI:57287"/>
        <dbReference type="ChEBI" id="CHEBI:57384"/>
        <dbReference type="ChEBI" id="CHEBI:64479"/>
        <dbReference type="ChEBI" id="CHEBI:78449"/>
        <dbReference type="EC" id="2.3.1.39"/>
    </reaction>
</comment>
<dbReference type="PANTHER" id="PTHR42681:SF1">
    <property type="entry name" value="MALONYL-COA-ACYL CARRIER PROTEIN TRANSACYLASE, MITOCHONDRIAL"/>
    <property type="match status" value="1"/>
</dbReference>
<dbReference type="EC" id="2.3.1.39" evidence="1"/>
<keyword evidence="7" id="KW-1185">Reference proteome</keyword>
<dbReference type="InterPro" id="IPR014043">
    <property type="entry name" value="Acyl_transferase_dom"/>
</dbReference>
<evidence type="ECO:0000256" key="2">
    <source>
        <dbReference type="ARBA" id="ARBA00022679"/>
    </source>
</evidence>
<dbReference type="InterPro" id="IPR016035">
    <property type="entry name" value="Acyl_Trfase/lysoPLipase"/>
</dbReference>
<dbReference type="Gene3D" id="3.40.366.10">
    <property type="entry name" value="Malonyl-Coenzyme A Acyl Carrier Protein, domain 2"/>
    <property type="match status" value="1"/>
</dbReference>
<evidence type="ECO:0000256" key="1">
    <source>
        <dbReference type="ARBA" id="ARBA00013258"/>
    </source>
</evidence>
<dbReference type="SMART" id="SM00827">
    <property type="entry name" value="PKS_AT"/>
    <property type="match status" value="1"/>
</dbReference>
<evidence type="ECO:0000259" key="5">
    <source>
        <dbReference type="SMART" id="SM00827"/>
    </source>
</evidence>
<organism evidence="6 7">
    <name type="scientific">Propionicimonas paludicola</name>
    <dbReference type="NCBI Taxonomy" id="185243"/>
    <lineage>
        <taxon>Bacteria</taxon>
        <taxon>Bacillati</taxon>
        <taxon>Actinomycetota</taxon>
        <taxon>Actinomycetes</taxon>
        <taxon>Propionibacteriales</taxon>
        <taxon>Nocardioidaceae</taxon>
        <taxon>Propionicimonas</taxon>
    </lineage>
</organism>
<accession>A0A2A9CPS5</accession>
<dbReference type="SUPFAM" id="SSF55048">
    <property type="entry name" value="Probable ACP-binding domain of malonyl-CoA ACP transacylase"/>
    <property type="match status" value="1"/>
</dbReference>
<protein>
    <recommendedName>
        <fullName evidence="1">[acyl-carrier-protein] S-malonyltransferase</fullName>
        <ecNumber evidence="1">2.3.1.39</ecNumber>
    </recommendedName>
</protein>
<dbReference type="InterPro" id="IPR001227">
    <property type="entry name" value="Ac_transferase_dom_sf"/>
</dbReference>
<evidence type="ECO:0000313" key="7">
    <source>
        <dbReference type="Proteomes" id="UP000226079"/>
    </source>
</evidence>
<keyword evidence="2 6" id="KW-0808">Transferase</keyword>
<dbReference type="Gene3D" id="3.30.70.250">
    <property type="entry name" value="Malonyl-CoA ACP transacylase, ACP-binding"/>
    <property type="match status" value="1"/>
</dbReference>
<evidence type="ECO:0000256" key="4">
    <source>
        <dbReference type="ARBA" id="ARBA00048462"/>
    </source>
</evidence>
<dbReference type="GO" id="GO:0004314">
    <property type="term" value="F:[acyl-carrier-protein] S-malonyltransferase activity"/>
    <property type="evidence" value="ECO:0007669"/>
    <property type="project" value="UniProtKB-EC"/>
</dbReference>
<reference evidence="6 7" key="1">
    <citation type="submission" date="2017-10" db="EMBL/GenBank/DDBJ databases">
        <title>Sequencing the genomes of 1000 actinobacteria strains.</title>
        <authorList>
            <person name="Klenk H.-P."/>
        </authorList>
    </citation>
    <scope>NUCLEOTIDE SEQUENCE [LARGE SCALE GENOMIC DNA]</scope>
    <source>
        <strain evidence="6 7">DSM 15597</strain>
    </source>
</reference>
<evidence type="ECO:0000256" key="3">
    <source>
        <dbReference type="ARBA" id="ARBA00023315"/>
    </source>
</evidence>
<proteinExistence type="predicted"/>
<dbReference type="AlphaFoldDB" id="A0A2A9CPS5"/>
<feature type="domain" description="Malonyl-CoA:ACP transacylase (MAT)" evidence="5">
    <location>
        <begin position="20"/>
        <end position="311"/>
    </location>
</feature>